<protein>
    <submittedName>
        <fullName evidence="1">Uncharacterized protein</fullName>
    </submittedName>
</protein>
<dbReference type="Proteomes" id="UP000182077">
    <property type="component" value="Unassembled WGS sequence"/>
</dbReference>
<proteinExistence type="predicted"/>
<organism evidence="1 2">
    <name type="scientific">Enterococcus hermanniensis</name>
    <dbReference type="NCBI Taxonomy" id="249189"/>
    <lineage>
        <taxon>Bacteria</taxon>
        <taxon>Bacillati</taxon>
        <taxon>Bacillota</taxon>
        <taxon>Bacilli</taxon>
        <taxon>Lactobacillales</taxon>
        <taxon>Enterococcaceae</taxon>
        <taxon>Enterococcus</taxon>
    </lineage>
</organism>
<evidence type="ECO:0000313" key="2">
    <source>
        <dbReference type="Proteomes" id="UP000182077"/>
    </source>
</evidence>
<accession>A0A1L8T8K9</accession>
<evidence type="ECO:0000313" key="1">
    <source>
        <dbReference type="EMBL" id="OJG40681.1"/>
    </source>
</evidence>
<name>A0A1L8T8K9_9ENTE</name>
<comment type="caution">
    <text evidence="1">The sequence shown here is derived from an EMBL/GenBank/DDBJ whole genome shotgun (WGS) entry which is preliminary data.</text>
</comment>
<sequence>MNVVRYERLSYDILHYAKKLLGEQFFVDSGANDTASQVEVLKTLDITGINRVWGFGSSAGGNKLITKIYGSTGWTNEVSSTASVVTELTQNVTNDEMKTLIQSDGFIHVFIYTEPSDVTTGSRVVLDCVMFDLKIKVSANDYIKSMIASNHVTNLATQAEAETATDNKY</sequence>
<keyword evidence="2" id="KW-1185">Reference proteome</keyword>
<dbReference type="AlphaFoldDB" id="A0A1L8T8K9"/>
<gene>
    <name evidence="1" type="ORF">RV04_GL001540</name>
</gene>
<dbReference type="EMBL" id="JXKQ01000037">
    <property type="protein sequence ID" value="OJG40681.1"/>
    <property type="molecule type" value="Genomic_DNA"/>
</dbReference>
<reference evidence="1 2" key="1">
    <citation type="submission" date="2014-12" db="EMBL/GenBank/DDBJ databases">
        <title>Draft genome sequences of 29 type strains of Enterococci.</title>
        <authorList>
            <person name="Zhong Z."/>
            <person name="Sun Z."/>
            <person name="Liu W."/>
            <person name="Zhang W."/>
            <person name="Zhang H."/>
        </authorList>
    </citation>
    <scope>NUCLEOTIDE SEQUENCE [LARGE SCALE GENOMIC DNA]</scope>
    <source>
        <strain evidence="1 2">DSM 17122</strain>
    </source>
</reference>